<accession>A0AAD8Y7U2</accession>
<gene>
    <name evidence="2" type="ORF">QTG54_008697</name>
</gene>
<proteinExistence type="predicted"/>
<protein>
    <submittedName>
        <fullName evidence="2">Uncharacterized protein</fullName>
    </submittedName>
</protein>
<reference evidence="2" key="1">
    <citation type="submission" date="2023-06" db="EMBL/GenBank/DDBJ databases">
        <title>Survivors Of The Sea: Transcriptome response of Skeletonema marinoi to long-term dormancy.</title>
        <authorList>
            <person name="Pinder M.I.M."/>
            <person name="Kourtchenko O."/>
            <person name="Robertson E.K."/>
            <person name="Larsson T."/>
            <person name="Maumus F."/>
            <person name="Osuna-Cruz C.M."/>
            <person name="Vancaester E."/>
            <person name="Stenow R."/>
            <person name="Vandepoele K."/>
            <person name="Ploug H."/>
            <person name="Bruchert V."/>
            <person name="Godhe A."/>
            <person name="Topel M."/>
        </authorList>
    </citation>
    <scope>NUCLEOTIDE SEQUENCE</scope>
    <source>
        <strain evidence="2">R05AC</strain>
    </source>
</reference>
<feature type="region of interest" description="Disordered" evidence="1">
    <location>
        <begin position="469"/>
        <end position="488"/>
    </location>
</feature>
<feature type="compositionally biased region" description="Acidic residues" evidence="1">
    <location>
        <begin position="469"/>
        <end position="478"/>
    </location>
</feature>
<feature type="compositionally biased region" description="Basic and acidic residues" evidence="1">
    <location>
        <begin position="479"/>
        <end position="488"/>
    </location>
</feature>
<dbReference type="AlphaFoldDB" id="A0AAD8Y7U2"/>
<comment type="caution">
    <text evidence="2">The sequence shown here is derived from an EMBL/GenBank/DDBJ whole genome shotgun (WGS) entry which is preliminary data.</text>
</comment>
<organism evidence="2 3">
    <name type="scientific">Skeletonema marinoi</name>
    <dbReference type="NCBI Taxonomy" id="267567"/>
    <lineage>
        <taxon>Eukaryota</taxon>
        <taxon>Sar</taxon>
        <taxon>Stramenopiles</taxon>
        <taxon>Ochrophyta</taxon>
        <taxon>Bacillariophyta</taxon>
        <taxon>Coscinodiscophyceae</taxon>
        <taxon>Thalassiosirophycidae</taxon>
        <taxon>Thalassiosirales</taxon>
        <taxon>Skeletonemataceae</taxon>
        <taxon>Skeletonema</taxon>
        <taxon>Skeletonema marinoi-dohrnii complex</taxon>
    </lineage>
</organism>
<feature type="compositionally biased region" description="Acidic residues" evidence="1">
    <location>
        <begin position="662"/>
        <end position="680"/>
    </location>
</feature>
<evidence type="ECO:0000313" key="3">
    <source>
        <dbReference type="Proteomes" id="UP001224775"/>
    </source>
</evidence>
<feature type="region of interest" description="Disordered" evidence="1">
    <location>
        <begin position="660"/>
        <end position="685"/>
    </location>
</feature>
<sequence length="757" mass="86178">MNAREEATKNGHPKRRRRSDGVGKPKAHKKGGGNTSGQSKTSYRDYRRRRGNNNALKVHPYQHQVVAHPNSGRQNNTRRKKPKKANNNNKHLPQSKRKGEGRGANRNTKTSSTLQPISCPSSSIMRGWKQALGPLIRYYVGFRCKEGISQKDAEDEIDKMYFKAGCGKEETKLAILQRLGMKETDKDLVNVTMIIEKDEQMVDVPTSKDSNDADDSMIDGSENVIYTETRDGKGLKLKQIIQRGEGPAHSHESWTNVIIPDFAVGKSFFFECKNNANIPLSCELYLDGTKVAFNAPLPSNSDRSIKPDNPRYSHRHQWILAPAKRVKLQPTTDTAVSTTTARQPAPTPTPRYNHIRPDYEEQRVNEQSYPDATSFGWTFTGSQQASRVEFFEKTLNIGLVKLDFYYTTGTVKTTLYHPSTGRNQLFRGGLNPEQYAAVLNNPRAHTNQGYRRRVDRPDGQVVADDLNMNEDMSDDDEFDQHPNQDEAARNDADDLAMEEGGDAVAAGSATYYAKNDGYNFNRQGHYNRRTEMNKLQNSQQYSHWREANMAEYSVITAKFYVSIPRRQQGGQVNLQQQRRKKDKELLPIPNQSSVVDIKAAERATIGTKFEPTGPSQCISKSYVRMERIHGLSDEKDWKGEPVFEKKLYYRAEHIVKGLKMDGDEDDDDVMSEEDNADDDDGPSHNTTLAKYKDLMVEKVQQHRPEMDRVFPQDDAEMKIRHCIVKIYGAESAQDVDDQIRLFLDEFFPGQFNQTWNV</sequence>
<feature type="region of interest" description="Disordered" evidence="1">
    <location>
        <begin position="329"/>
        <end position="354"/>
    </location>
</feature>
<feature type="compositionally biased region" description="Low complexity" evidence="1">
    <location>
        <begin position="331"/>
        <end position="344"/>
    </location>
</feature>
<feature type="compositionally biased region" description="Polar residues" evidence="1">
    <location>
        <begin position="105"/>
        <end position="121"/>
    </location>
</feature>
<name>A0AAD8Y7U2_9STRA</name>
<evidence type="ECO:0000313" key="2">
    <source>
        <dbReference type="EMBL" id="KAK1740602.1"/>
    </source>
</evidence>
<keyword evidence="3" id="KW-1185">Reference proteome</keyword>
<dbReference type="EMBL" id="JATAAI010000015">
    <property type="protein sequence ID" value="KAK1740602.1"/>
    <property type="molecule type" value="Genomic_DNA"/>
</dbReference>
<evidence type="ECO:0000256" key="1">
    <source>
        <dbReference type="SAM" id="MobiDB-lite"/>
    </source>
</evidence>
<dbReference type="Proteomes" id="UP001224775">
    <property type="component" value="Unassembled WGS sequence"/>
</dbReference>
<feature type="region of interest" description="Disordered" evidence="1">
    <location>
        <begin position="1"/>
        <end position="121"/>
    </location>
</feature>